<proteinExistence type="inferred from homology"/>
<feature type="region of interest" description="Disordered" evidence="7">
    <location>
        <begin position="59"/>
        <end position="119"/>
    </location>
</feature>
<dbReference type="AlphaFoldDB" id="A0AAD3HQC7"/>
<evidence type="ECO:0000259" key="8">
    <source>
        <dbReference type="SMART" id="SM00737"/>
    </source>
</evidence>
<name>A0AAD3HQC7_9CHLO</name>
<comment type="similarity">
    <text evidence="2">Belongs to the NPC2 family.</text>
</comment>
<feature type="compositionally biased region" description="Low complexity" evidence="7">
    <location>
        <begin position="86"/>
        <end position="98"/>
    </location>
</feature>
<dbReference type="Proteomes" id="UP001054857">
    <property type="component" value="Unassembled WGS sequence"/>
</dbReference>
<organism evidence="9 10">
    <name type="scientific">Astrephomene gubernaculifera</name>
    <dbReference type="NCBI Taxonomy" id="47775"/>
    <lineage>
        <taxon>Eukaryota</taxon>
        <taxon>Viridiplantae</taxon>
        <taxon>Chlorophyta</taxon>
        <taxon>core chlorophytes</taxon>
        <taxon>Chlorophyceae</taxon>
        <taxon>CS clade</taxon>
        <taxon>Chlamydomonadales</taxon>
        <taxon>Astrephomenaceae</taxon>
        <taxon>Astrephomene</taxon>
    </lineage>
</organism>
<keyword evidence="4" id="KW-0813">Transport</keyword>
<evidence type="ECO:0000256" key="6">
    <source>
        <dbReference type="ARBA" id="ARBA00023055"/>
    </source>
</evidence>
<evidence type="ECO:0000256" key="7">
    <source>
        <dbReference type="SAM" id="MobiDB-lite"/>
    </source>
</evidence>
<evidence type="ECO:0000256" key="2">
    <source>
        <dbReference type="ARBA" id="ARBA00006370"/>
    </source>
</evidence>
<dbReference type="InterPro" id="IPR014756">
    <property type="entry name" value="Ig_E-set"/>
</dbReference>
<dbReference type="Pfam" id="PF02221">
    <property type="entry name" value="E1_DerP2_DerF2"/>
    <property type="match status" value="1"/>
</dbReference>
<accession>A0AAD3HQC7</accession>
<dbReference type="SUPFAM" id="SSF81296">
    <property type="entry name" value="E set domains"/>
    <property type="match status" value="1"/>
</dbReference>
<comment type="caution">
    <text evidence="9">The sequence shown here is derived from an EMBL/GenBank/DDBJ whole genome shotgun (WGS) entry which is preliminary data.</text>
</comment>
<evidence type="ECO:0000313" key="9">
    <source>
        <dbReference type="EMBL" id="GFR49939.1"/>
    </source>
</evidence>
<comment type="function">
    <text evidence="1">Catalyzes the intermembrane transfer of phosphatidylglycerol and phosphatidylinositol.</text>
</comment>
<feature type="region of interest" description="Disordered" evidence="7">
    <location>
        <begin position="134"/>
        <end position="162"/>
    </location>
</feature>
<evidence type="ECO:0000256" key="1">
    <source>
        <dbReference type="ARBA" id="ARBA00002053"/>
    </source>
</evidence>
<feature type="non-terminal residue" evidence="9">
    <location>
        <position position="293"/>
    </location>
</feature>
<dbReference type="Gene3D" id="2.60.40.770">
    <property type="match status" value="1"/>
</dbReference>
<evidence type="ECO:0000256" key="5">
    <source>
        <dbReference type="ARBA" id="ARBA00022729"/>
    </source>
</evidence>
<evidence type="ECO:0000256" key="4">
    <source>
        <dbReference type="ARBA" id="ARBA00022448"/>
    </source>
</evidence>
<dbReference type="GO" id="GO:0032934">
    <property type="term" value="F:sterol binding"/>
    <property type="evidence" value="ECO:0007669"/>
    <property type="project" value="InterPro"/>
</dbReference>
<dbReference type="SMART" id="SM00737">
    <property type="entry name" value="ML"/>
    <property type="match status" value="1"/>
</dbReference>
<dbReference type="EMBL" id="BMAR01000033">
    <property type="protein sequence ID" value="GFR49939.1"/>
    <property type="molecule type" value="Genomic_DNA"/>
</dbReference>
<protein>
    <recommendedName>
        <fullName evidence="8">MD-2-related lipid-recognition domain-containing protein</fullName>
    </recommendedName>
</protein>
<keyword evidence="5" id="KW-0732">Signal</keyword>
<gene>
    <name evidence="9" type="ORF">Agub_g12043</name>
</gene>
<feature type="domain" description="MD-2-related lipid-recognition" evidence="8">
    <location>
        <begin position="165"/>
        <end position="283"/>
    </location>
</feature>
<dbReference type="InterPro" id="IPR003172">
    <property type="entry name" value="ML_dom"/>
</dbReference>
<reference evidence="9 10" key="1">
    <citation type="journal article" date="2021" name="Sci. Rep.">
        <title>Genome sequencing of the multicellular alga Astrephomene provides insights into convergent evolution of germ-soma differentiation.</title>
        <authorList>
            <person name="Yamashita S."/>
            <person name="Yamamoto K."/>
            <person name="Matsuzaki R."/>
            <person name="Suzuki S."/>
            <person name="Yamaguchi H."/>
            <person name="Hirooka S."/>
            <person name="Minakuchi Y."/>
            <person name="Miyagishima S."/>
            <person name="Kawachi M."/>
            <person name="Toyoda A."/>
            <person name="Nozaki H."/>
        </authorList>
    </citation>
    <scope>NUCLEOTIDE SEQUENCE [LARGE SCALE GENOMIC DNA]</scope>
    <source>
        <strain evidence="9 10">NIES-4017</strain>
    </source>
</reference>
<keyword evidence="10" id="KW-1185">Reference proteome</keyword>
<keyword evidence="6" id="KW-0445">Lipid transport</keyword>
<dbReference type="PANTHER" id="PTHR11306">
    <property type="entry name" value="NIEMANN PICK TYPE C2 PROTEIN NPC2-RELATED"/>
    <property type="match status" value="1"/>
</dbReference>
<sequence>MWSPSSFGASPSSLPSAPRRRINLAVIAIIIAAAAATFSASAASALTSAAGSIAIAKPDCMDPPCRQTASTRRSLPAPLPHKHSPSSLLTSGLLTSGQHHQHQQHVAQSNPQQPSLHNIKHSGAAFGFSRFKTTTTKATRPTSSGSLSPSSSSSSSPSMYGSMTWRTCGGGPAGAPMLQPDSVILSPDPPHHGRTLAINISGTAPVNVDGGKLRVAVIYLGFRVYSYESGLCDVLPCPLVAGAPLLLRVSQKLPALAPPGSYSMEISGEDDAGARFMCVAISFSVTRPPQGKG</sequence>
<comment type="subunit">
    <text evidence="3">Monomer.</text>
</comment>
<dbReference type="PANTHER" id="PTHR11306:SF0">
    <property type="entry name" value="PHOSPHATIDYLGLYCEROL_PHOSPHATIDYLINOSITOL TRANSFER PROTEIN"/>
    <property type="match status" value="1"/>
</dbReference>
<dbReference type="InterPro" id="IPR039670">
    <property type="entry name" value="NPC2-like"/>
</dbReference>
<feature type="compositionally biased region" description="Polar residues" evidence="7">
    <location>
        <begin position="106"/>
        <end position="116"/>
    </location>
</feature>
<evidence type="ECO:0000313" key="10">
    <source>
        <dbReference type="Proteomes" id="UP001054857"/>
    </source>
</evidence>
<evidence type="ECO:0000256" key="3">
    <source>
        <dbReference type="ARBA" id="ARBA00011245"/>
    </source>
</evidence>
<dbReference type="GO" id="GO:0015918">
    <property type="term" value="P:sterol transport"/>
    <property type="evidence" value="ECO:0007669"/>
    <property type="project" value="InterPro"/>
</dbReference>